<dbReference type="PANTHER" id="PTHR16740">
    <property type="entry name" value="CYTOCHROME B5-RELATED PROTEIN-RELATED"/>
    <property type="match status" value="1"/>
</dbReference>
<comment type="similarity">
    <text evidence="4">Belongs to the cytochrome b5 family.</text>
</comment>
<dbReference type="Pfam" id="PF00487">
    <property type="entry name" value="FA_desaturase"/>
    <property type="match status" value="1"/>
</dbReference>
<dbReference type="PROSITE" id="PS50255">
    <property type="entry name" value="CYTOCHROME_B5_2"/>
    <property type="match status" value="1"/>
</dbReference>
<dbReference type="GO" id="GO:0020037">
    <property type="term" value="F:heme binding"/>
    <property type="evidence" value="ECO:0007669"/>
    <property type="project" value="UniProtKB-UniRule"/>
</dbReference>
<sequence length="442" mass="51855">MVAKHIDFLSTLGIKKQNNKNTFFKSTYQWLEDKKIFDGAEGLWRIHDNLYDLTNFIDRHPGGKFWLEISKGLDITEGFESYHISNNPEKILPQFFVRKALTPRNSPFTFKEDGFYKTLKRNVRKIWSDIPRDGIEKSKRIADMFFIISVALVLLATVYSNYFIGFLAGIMFAFMSTATHNYYHQKESFRSLYGYFGMSPSRDWIIIHVFSHHFHTNSVIDFQAYLLEPLMYFYPQKKSIASRYLSYIYGPLLIWPILLVYAYLNKIYNWIIMGHTNQIFKPDILAMVIPTLLYLITNKPLWSVLIMWIFVILVSGFWFNLVSAVTTHFHPNIFMDGDKSRSELEMDWGINQLDTVGDRVEINGNHFLSMIMFGDHALHHLFPSLDHGLLKHLYPVVEETLQQFNLRLRVTNSFDMIKGYFLRLSVEDGNPNPPSLIDRKNT</sequence>
<dbReference type="AlphaFoldDB" id="A0AAN7PRC2"/>
<keyword evidence="4" id="KW-0812">Transmembrane</keyword>
<evidence type="ECO:0000256" key="1">
    <source>
        <dbReference type="ARBA" id="ARBA00022617"/>
    </source>
</evidence>
<dbReference type="GO" id="GO:0006629">
    <property type="term" value="P:lipid metabolic process"/>
    <property type="evidence" value="ECO:0007669"/>
    <property type="project" value="InterPro"/>
</dbReference>
<reference evidence="7" key="1">
    <citation type="submission" date="2023-01" db="EMBL/GenBank/DDBJ databases">
        <title>Key to firefly adult light organ development and bioluminescence: homeobox transcription factors regulate luciferase expression and transportation to peroxisome.</title>
        <authorList>
            <person name="Fu X."/>
        </authorList>
    </citation>
    <scope>NUCLEOTIDE SEQUENCE [LARGE SCALE GENOMIC DNA]</scope>
</reference>
<evidence type="ECO:0000256" key="3">
    <source>
        <dbReference type="ARBA" id="ARBA00023004"/>
    </source>
</evidence>
<dbReference type="InterPro" id="IPR036400">
    <property type="entry name" value="Cyt_B5-like_heme/steroid_sf"/>
</dbReference>
<feature type="transmembrane region" description="Helical" evidence="4">
    <location>
        <begin position="244"/>
        <end position="264"/>
    </location>
</feature>
<feature type="domain" description="Cytochrome b5 heme-binding" evidence="5">
    <location>
        <begin position="6"/>
        <end position="101"/>
    </location>
</feature>
<dbReference type="SUPFAM" id="SSF55856">
    <property type="entry name" value="Cytochrome b5-like heme/steroid binding domain"/>
    <property type="match status" value="1"/>
</dbReference>
<dbReference type="InterPro" id="IPR005804">
    <property type="entry name" value="FA_desaturase_dom"/>
</dbReference>
<dbReference type="InterPro" id="IPR001199">
    <property type="entry name" value="Cyt_B5-like_heme/steroid-bd"/>
</dbReference>
<keyword evidence="7" id="KW-1185">Reference proteome</keyword>
<dbReference type="PANTHER" id="PTHR16740:SF1">
    <property type="entry name" value="CYTOCHROME B5-RELATED PROTEIN-RELATED"/>
    <property type="match status" value="1"/>
</dbReference>
<proteinExistence type="inferred from homology"/>
<gene>
    <name evidence="6" type="ORF">RN001_013147</name>
</gene>
<dbReference type="InterPro" id="IPR053100">
    <property type="entry name" value="Cytochrome_b5-related"/>
</dbReference>
<dbReference type="EMBL" id="JARPUR010000006">
    <property type="protein sequence ID" value="KAK4873787.1"/>
    <property type="molecule type" value="Genomic_DNA"/>
</dbReference>
<keyword evidence="3 4" id="KW-0408">Iron</keyword>
<organism evidence="6 7">
    <name type="scientific">Aquatica leii</name>
    <dbReference type="NCBI Taxonomy" id="1421715"/>
    <lineage>
        <taxon>Eukaryota</taxon>
        <taxon>Metazoa</taxon>
        <taxon>Ecdysozoa</taxon>
        <taxon>Arthropoda</taxon>
        <taxon>Hexapoda</taxon>
        <taxon>Insecta</taxon>
        <taxon>Pterygota</taxon>
        <taxon>Neoptera</taxon>
        <taxon>Endopterygota</taxon>
        <taxon>Coleoptera</taxon>
        <taxon>Polyphaga</taxon>
        <taxon>Elateriformia</taxon>
        <taxon>Elateroidea</taxon>
        <taxon>Lampyridae</taxon>
        <taxon>Luciolinae</taxon>
        <taxon>Aquatica</taxon>
    </lineage>
</organism>
<keyword evidence="2 4" id="KW-0479">Metal-binding</keyword>
<dbReference type="PROSITE" id="PS00191">
    <property type="entry name" value="CYTOCHROME_B5_1"/>
    <property type="match status" value="1"/>
</dbReference>
<dbReference type="Gene3D" id="3.10.120.10">
    <property type="entry name" value="Cytochrome b5-like heme/steroid binding domain"/>
    <property type="match status" value="1"/>
</dbReference>
<feature type="transmembrane region" description="Helical" evidence="4">
    <location>
        <begin position="304"/>
        <end position="325"/>
    </location>
</feature>
<name>A0AAN7PRC2_9COLE</name>
<dbReference type="GO" id="GO:0046872">
    <property type="term" value="F:metal ion binding"/>
    <property type="evidence" value="ECO:0007669"/>
    <property type="project" value="UniProtKB-UniRule"/>
</dbReference>
<keyword evidence="1 4" id="KW-0349">Heme</keyword>
<evidence type="ECO:0000313" key="6">
    <source>
        <dbReference type="EMBL" id="KAK4873787.1"/>
    </source>
</evidence>
<feature type="transmembrane region" description="Helical" evidence="4">
    <location>
        <begin position="141"/>
        <end position="158"/>
    </location>
</feature>
<keyword evidence="4" id="KW-1133">Transmembrane helix</keyword>
<feature type="transmembrane region" description="Helical" evidence="4">
    <location>
        <begin position="279"/>
        <end position="297"/>
    </location>
</feature>
<comment type="caution">
    <text evidence="6">The sequence shown here is derived from an EMBL/GenBank/DDBJ whole genome shotgun (WGS) entry which is preliminary data.</text>
</comment>
<evidence type="ECO:0000256" key="2">
    <source>
        <dbReference type="ARBA" id="ARBA00022723"/>
    </source>
</evidence>
<protein>
    <recommendedName>
        <fullName evidence="5">Cytochrome b5 heme-binding domain-containing protein</fullName>
    </recommendedName>
</protein>
<evidence type="ECO:0000256" key="4">
    <source>
        <dbReference type="RuleBase" id="RU362121"/>
    </source>
</evidence>
<dbReference type="InterPro" id="IPR018506">
    <property type="entry name" value="Cyt_B5_heme-BS"/>
</dbReference>
<dbReference type="Proteomes" id="UP001353858">
    <property type="component" value="Unassembled WGS sequence"/>
</dbReference>
<dbReference type="Pfam" id="PF00173">
    <property type="entry name" value="Cyt-b5"/>
    <property type="match status" value="1"/>
</dbReference>
<comment type="caution">
    <text evidence="4">Lacks conserved residue(s) required for the propagation of feature annotation.</text>
</comment>
<evidence type="ECO:0000313" key="7">
    <source>
        <dbReference type="Proteomes" id="UP001353858"/>
    </source>
</evidence>
<dbReference type="SMART" id="SM01117">
    <property type="entry name" value="Cyt-b5"/>
    <property type="match status" value="1"/>
</dbReference>
<accession>A0AAN7PRC2</accession>
<keyword evidence="4" id="KW-0472">Membrane</keyword>
<evidence type="ECO:0000259" key="5">
    <source>
        <dbReference type="PROSITE" id="PS50255"/>
    </source>
</evidence>